<organism evidence="2 3">
    <name type="scientific">Agrocybe chaxingu</name>
    <dbReference type="NCBI Taxonomy" id="84603"/>
    <lineage>
        <taxon>Eukaryota</taxon>
        <taxon>Fungi</taxon>
        <taxon>Dikarya</taxon>
        <taxon>Basidiomycota</taxon>
        <taxon>Agaricomycotina</taxon>
        <taxon>Agaricomycetes</taxon>
        <taxon>Agaricomycetidae</taxon>
        <taxon>Agaricales</taxon>
        <taxon>Agaricineae</taxon>
        <taxon>Strophariaceae</taxon>
        <taxon>Agrocybe</taxon>
    </lineage>
</organism>
<feature type="transmembrane region" description="Helical" evidence="1">
    <location>
        <begin position="173"/>
        <end position="190"/>
    </location>
</feature>
<keyword evidence="1" id="KW-0472">Membrane</keyword>
<dbReference type="OrthoDB" id="3267806at2759"/>
<keyword evidence="1" id="KW-1133">Transmembrane helix</keyword>
<gene>
    <name evidence="2" type="ORF">NLJ89_g10511</name>
</gene>
<comment type="caution">
    <text evidence="2">The sequence shown here is derived from an EMBL/GenBank/DDBJ whole genome shotgun (WGS) entry which is preliminary data.</text>
</comment>
<accession>A0A9W8MS27</accession>
<name>A0A9W8MS27_9AGAR</name>
<sequence length="347" mass="37794">MEDSPNRCSFLPGEGLLHKKFLTGTILSGVAYGLVLILFVDSIRLLFKRSTLSQKKKWGLVAFMSLMFLGSTAALALACADVVRRTKTNAGCPSLQIMTLFVPSICMPYVCVLWEADGMMIWRCLILYDGISRPRYRALVGVLAGISLLSLGERLRIPLLPTTLISAKPIEGWGVALLIPGIFYKVGIMGESGPTSVALAILPAVTVFNNVVLASLISFRLVWHQNRTRRLLGKAYGSPYKRVISICVESCSLIIVVNIIFLALLVNLSPDALIVESLLTHTSVISALLVLHRVAKGTDATAEITTDDIPLTVGNKETHLSTLQFSSTAAFAESEYITESSMIEPHR</sequence>
<feature type="transmembrane region" description="Helical" evidence="1">
    <location>
        <begin position="196"/>
        <end position="222"/>
    </location>
</feature>
<dbReference type="EMBL" id="JANKHO010001958">
    <property type="protein sequence ID" value="KAJ3496260.1"/>
    <property type="molecule type" value="Genomic_DNA"/>
</dbReference>
<dbReference type="Proteomes" id="UP001148786">
    <property type="component" value="Unassembled WGS sequence"/>
</dbReference>
<proteinExistence type="predicted"/>
<feature type="transmembrane region" description="Helical" evidence="1">
    <location>
        <begin position="21"/>
        <end position="40"/>
    </location>
</feature>
<feature type="transmembrane region" description="Helical" evidence="1">
    <location>
        <begin position="60"/>
        <end position="83"/>
    </location>
</feature>
<feature type="transmembrane region" description="Helical" evidence="1">
    <location>
        <begin position="95"/>
        <end position="116"/>
    </location>
</feature>
<protein>
    <submittedName>
        <fullName evidence="2">Uncharacterized protein</fullName>
    </submittedName>
</protein>
<evidence type="ECO:0000313" key="3">
    <source>
        <dbReference type="Proteomes" id="UP001148786"/>
    </source>
</evidence>
<feature type="transmembrane region" description="Helical" evidence="1">
    <location>
        <begin position="243"/>
        <end position="266"/>
    </location>
</feature>
<keyword evidence="3" id="KW-1185">Reference proteome</keyword>
<evidence type="ECO:0000256" key="1">
    <source>
        <dbReference type="SAM" id="Phobius"/>
    </source>
</evidence>
<reference evidence="2" key="1">
    <citation type="submission" date="2022-07" db="EMBL/GenBank/DDBJ databases">
        <title>Genome Sequence of Agrocybe chaxingu.</title>
        <authorList>
            <person name="Buettner E."/>
        </authorList>
    </citation>
    <scope>NUCLEOTIDE SEQUENCE</scope>
    <source>
        <strain evidence="2">MP-N11</strain>
    </source>
</reference>
<dbReference type="AlphaFoldDB" id="A0A9W8MS27"/>
<keyword evidence="1" id="KW-0812">Transmembrane</keyword>
<evidence type="ECO:0000313" key="2">
    <source>
        <dbReference type="EMBL" id="KAJ3496260.1"/>
    </source>
</evidence>